<dbReference type="RefSeq" id="XP_066700962.1">
    <property type="nucleotide sequence ID" value="XM_066841100.1"/>
</dbReference>
<proteinExistence type="predicted"/>
<keyword evidence="2" id="KW-1185">Reference proteome</keyword>
<dbReference type="Proteomes" id="UP001391051">
    <property type="component" value="Unassembled WGS sequence"/>
</dbReference>
<sequence length="110" mass="12979">MLKSVNTGLQEWIAMLIEAGVDVEEYGRREWDILKDTNPKSYISFTAGPRWRKDHELPFKANELYLYGFKYGPNVEDWDILCNEPTDRFAGEFWDLVEDRPLDIPGAWYD</sequence>
<dbReference type="EMBL" id="JAQQWE010000004">
    <property type="protein sequence ID" value="KAK7955656.1"/>
    <property type="molecule type" value="Genomic_DNA"/>
</dbReference>
<accession>A0ABR1QFZ4</accession>
<gene>
    <name evidence="1" type="ORF">PG986_004878</name>
</gene>
<name>A0ABR1QFZ4_9PEZI</name>
<evidence type="ECO:0000313" key="2">
    <source>
        <dbReference type="Proteomes" id="UP001391051"/>
    </source>
</evidence>
<evidence type="ECO:0000313" key="1">
    <source>
        <dbReference type="EMBL" id="KAK7955656.1"/>
    </source>
</evidence>
<reference evidence="1 2" key="1">
    <citation type="submission" date="2023-01" db="EMBL/GenBank/DDBJ databases">
        <title>Analysis of 21 Apiospora genomes using comparative genomics revels a genus with tremendous synthesis potential of carbohydrate active enzymes and secondary metabolites.</title>
        <authorList>
            <person name="Sorensen T."/>
        </authorList>
    </citation>
    <scope>NUCLEOTIDE SEQUENCE [LARGE SCALE GENOMIC DNA]</scope>
    <source>
        <strain evidence="1 2">CBS 24483</strain>
    </source>
</reference>
<dbReference type="GeneID" id="92074162"/>
<comment type="caution">
    <text evidence="1">The sequence shown here is derived from an EMBL/GenBank/DDBJ whole genome shotgun (WGS) entry which is preliminary data.</text>
</comment>
<organism evidence="1 2">
    <name type="scientific">Apiospora aurea</name>
    <dbReference type="NCBI Taxonomy" id="335848"/>
    <lineage>
        <taxon>Eukaryota</taxon>
        <taxon>Fungi</taxon>
        <taxon>Dikarya</taxon>
        <taxon>Ascomycota</taxon>
        <taxon>Pezizomycotina</taxon>
        <taxon>Sordariomycetes</taxon>
        <taxon>Xylariomycetidae</taxon>
        <taxon>Amphisphaeriales</taxon>
        <taxon>Apiosporaceae</taxon>
        <taxon>Apiospora</taxon>
    </lineage>
</organism>
<protein>
    <submittedName>
        <fullName evidence="1">Uncharacterized protein</fullName>
    </submittedName>
</protein>